<feature type="disulfide bond" evidence="5">
    <location>
        <begin position="159"/>
        <end position="166"/>
    </location>
</feature>
<sequence length="216" mass="23798">MTLLSVLLFGVLLLCGAHTVFGCSCAPSPPHRQLLYCNNDIVFIGKIREVLPAASMDDDHIYHVKVRRVFKGNISGVITVKTPNNGGMCGITGLVKKEKYLMTAKSNNDGTYQIQLCQSLILNKNSVTNEVKRKYNSNRRYSFPGLNDINCKTCKIVYCGESKDGCGSNRPTTCTYYGDYTKIQCFNKLRCIPSASGKSCRWSSPVCGRPGDITIG</sequence>
<dbReference type="InterPro" id="IPR008993">
    <property type="entry name" value="TIMP-like_OB-fold"/>
</dbReference>
<evidence type="ECO:0000259" key="7">
    <source>
        <dbReference type="PROSITE" id="PS50189"/>
    </source>
</evidence>
<evidence type="ECO:0000256" key="2">
    <source>
        <dbReference type="ARBA" id="ARBA00022525"/>
    </source>
</evidence>
<comment type="caution">
    <text evidence="8">The sequence shown here is derived from an EMBL/GenBank/DDBJ whole genome shotgun (WGS) entry which is preliminary data.</text>
</comment>
<evidence type="ECO:0000256" key="4">
    <source>
        <dbReference type="PIRSR" id="PIRSR601820-1"/>
    </source>
</evidence>
<gene>
    <name evidence="8" type="ORF">KP79_PYT11741</name>
</gene>
<keyword evidence="4" id="KW-0862">Zinc</keyword>
<dbReference type="AlphaFoldDB" id="A0A210PHX3"/>
<feature type="binding site" evidence="4">
    <location>
        <position position="23"/>
    </location>
    <ligand>
        <name>Zn(2+)</name>
        <dbReference type="ChEBI" id="CHEBI:29105"/>
        <note>ligand shared with metalloproteinase partner</note>
    </ligand>
</feature>
<dbReference type="PANTHER" id="PTHR11844:SF25">
    <property type="entry name" value="NTR DOMAIN-CONTAINING PROTEIN"/>
    <property type="match status" value="1"/>
</dbReference>
<dbReference type="Gene3D" id="2.40.50.120">
    <property type="match status" value="1"/>
</dbReference>
<dbReference type="SMART" id="SM00206">
    <property type="entry name" value="NTR"/>
    <property type="match status" value="1"/>
</dbReference>
<evidence type="ECO:0000256" key="3">
    <source>
        <dbReference type="ARBA" id="ARBA00023157"/>
    </source>
</evidence>
<dbReference type="GO" id="GO:0046872">
    <property type="term" value="F:metal ion binding"/>
    <property type="evidence" value="ECO:0007669"/>
    <property type="project" value="UniProtKB-KW"/>
</dbReference>
<dbReference type="GO" id="GO:0002020">
    <property type="term" value="F:protease binding"/>
    <property type="evidence" value="ECO:0007669"/>
    <property type="project" value="TreeGrafter"/>
</dbReference>
<reference evidence="8 9" key="1">
    <citation type="journal article" date="2017" name="Nat. Ecol. Evol.">
        <title>Scallop genome provides insights into evolution of bilaterian karyotype and development.</title>
        <authorList>
            <person name="Wang S."/>
            <person name="Zhang J."/>
            <person name="Jiao W."/>
            <person name="Li J."/>
            <person name="Xun X."/>
            <person name="Sun Y."/>
            <person name="Guo X."/>
            <person name="Huan P."/>
            <person name="Dong B."/>
            <person name="Zhang L."/>
            <person name="Hu X."/>
            <person name="Sun X."/>
            <person name="Wang J."/>
            <person name="Zhao C."/>
            <person name="Wang Y."/>
            <person name="Wang D."/>
            <person name="Huang X."/>
            <person name="Wang R."/>
            <person name="Lv J."/>
            <person name="Li Y."/>
            <person name="Zhang Z."/>
            <person name="Liu B."/>
            <person name="Lu W."/>
            <person name="Hui Y."/>
            <person name="Liang J."/>
            <person name="Zhou Z."/>
            <person name="Hou R."/>
            <person name="Li X."/>
            <person name="Liu Y."/>
            <person name="Li H."/>
            <person name="Ning X."/>
            <person name="Lin Y."/>
            <person name="Zhao L."/>
            <person name="Xing Q."/>
            <person name="Dou J."/>
            <person name="Li Y."/>
            <person name="Mao J."/>
            <person name="Guo H."/>
            <person name="Dou H."/>
            <person name="Li T."/>
            <person name="Mu C."/>
            <person name="Jiang W."/>
            <person name="Fu Q."/>
            <person name="Fu X."/>
            <person name="Miao Y."/>
            <person name="Liu J."/>
            <person name="Yu Q."/>
            <person name="Li R."/>
            <person name="Liao H."/>
            <person name="Li X."/>
            <person name="Kong Y."/>
            <person name="Jiang Z."/>
            <person name="Chourrout D."/>
            <person name="Li R."/>
            <person name="Bao Z."/>
        </authorList>
    </citation>
    <scope>NUCLEOTIDE SEQUENCE [LARGE SCALE GENOMIC DNA]</scope>
    <source>
        <strain evidence="8 9">PY_sf001</strain>
    </source>
</reference>
<protein>
    <submittedName>
        <fullName evidence="8">Metalloproteinase inhibitor 2</fullName>
    </submittedName>
</protein>
<dbReference type="InterPro" id="IPR001820">
    <property type="entry name" value="TIMP"/>
</dbReference>
<name>A0A210PHX3_MIZYE</name>
<dbReference type="InterPro" id="IPR001134">
    <property type="entry name" value="Netrin_domain"/>
</dbReference>
<feature type="disulfide bond" evidence="5">
    <location>
        <begin position="154"/>
        <end position="200"/>
    </location>
</feature>
<evidence type="ECO:0000256" key="6">
    <source>
        <dbReference type="SAM" id="SignalP"/>
    </source>
</evidence>
<keyword evidence="2" id="KW-0964">Secreted</keyword>
<dbReference type="GO" id="GO:0008191">
    <property type="term" value="F:metalloendopeptidase inhibitor activity"/>
    <property type="evidence" value="ECO:0007669"/>
    <property type="project" value="InterPro"/>
</dbReference>
<evidence type="ECO:0000256" key="1">
    <source>
        <dbReference type="ARBA" id="ARBA00004613"/>
    </source>
</evidence>
<dbReference type="PANTHER" id="PTHR11844">
    <property type="entry name" value="METALLOPROTEASE INHIBITOR"/>
    <property type="match status" value="1"/>
</dbReference>
<dbReference type="OrthoDB" id="6041373at2759"/>
<feature type="chain" id="PRO_5012374482" evidence="6">
    <location>
        <begin position="23"/>
        <end position="216"/>
    </location>
</feature>
<accession>A0A210PHX3</accession>
<proteinExistence type="predicted"/>
<dbReference type="GO" id="GO:0051045">
    <property type="term" value="P:negative regulation of membrane protein ectodomain proteolysis"/>
    <property type="evidence" value="ECO:0007669"/>
    <property type="project" value="TreeGrafter"/>
</dbReference>
<evidence type="ECO:0000313" key="9">
    <source>
        <dbReference type="Proteomes" id="UP000242188"/>
    </source>
</evidence>
<keyword evidence="3 5" id="KW-1015">Disulfide bond</keyword>
<organism evidence="8 9">
    <name type="scientific">Mizuhopecten yessoensis</name>
    <name type="common">Japanese scallop</name>
    <name type="synonym">Patinopecten yessoensis</name>
    <dbReference type="NCBI Taxonomy" id="6573"/>
    <lineage>
        <taxon>Eukaryota</taxon>
        <taxon>Metazoa</taxon>
        <taxon>Spiralia</taxon>
        <taxon>Lophotrochozoa</taxon>
        <taxon>Mollusca</taxon>
        <taxon>Bivalvia</taxon>
        <taxon>Autobranchia</taxon>
        <taxon>Pteriomorphia</taxon>
        <taxon>Pectinida</taxon>
        <taxon>Pectinoidea</taxon>
        <taxon>Pectinidae</taxon>
        <taxon>Mizuhopecten</taxon>
    </lineage>
</organism>
<dbReference type="GO" id="GO:0031012">
    <property type="term" value="C:extracellular matrix"/>
    <property type="evidence" value="ECO:0007669"/>
    <property type="project" value="TreeGrafter"/>
</dbReference>
<feature type="domain" description="NTR" evidence="7">
    <location>
        <begin position="23"/>
        <end position="151"/>
    </location>
</feature>
<feature type="disulfide bond" evidence="5">
    <location>
        <begin position="37"/>
        <end position="151"/>
    </location>
</feature>
<dbReference type="EMBL" id="NEDP02076678">
    <property type="protein sequence ID" value="OWF36085.1"/>
    <property type="molecule type" value="Genomic_DNA"/>
</dbReference>
<feature type="disulfide bond" evidence="5">
    <location>
        <begin position="23"/>
        <end position="89"/>
    </location>
</feature>
<feature type="disulfide bond" evidence="5">
    <location>
        <begin position="25"/>
        <end position="117"/>
    </location>
</feature>
<dbReference type="SUPFAM" id="SSF50242">
    <property type="entry name" value="TIMP-like"/>
    <property type="match status" value="1"/>
</dbReference>
<feature type="disulfide bond" evidence="5">
    <location>
        <begin position="174"/>
        <end position="191"/>
    </location>
</feature>
<feature type="signal peptide" evidence="6">
    <location>
        <begin position="1"/>
        <end position="22"/>
    </location>
</feature>
<dbReference type="Pfam" id="PF00965">
    <property type="entry name" value="TIMP"/>
    <property type="match status" value="1"/>
</dbReference>
<keyword evidence="4" id="KW-0479">Metal-binding</keyword>
<comment type="subcellular location">
    <subcellularLocation>
        <location evidence="1">Secreted</location>
    </subcellularLocation>
</comment>
<keyword evidence="9" id="KW-1185">Reference proteome</keyword>
<dbReference type="GO" id="GO:0005615">
    <property type="term" value="C:extracellular space"/>
    <property type="evidence" value="ECO:0007669"/>
    <property type="project" value="TreeGrafter"/>
</dbReference>
<evidence type="ECO:0000256" key="5">
    <source>
        <dbReference type="PIRSR" id="PIRSR601820-3"/>
    </source>
</evidence>
<dbReference type="PROSITE" id="PS50189">
    <property type="entry name" value="NTR"/>
    <property type="match status" value="1"/>
</dbReference>
<evidence type="ECO:0000313" key="8">
    <source>
        <dbReference type="EMBL" id="OWF36085.1"/>
    </source>
</evidence>
<dbReference type="Proteomes" id="UP000242188">
    <property type="component" value="Unassembled WGS sequence"/>
</dbReference>
<keyword evidence="6" id="KW-0732">Signal</keyword>